<name>A0A397JDG9_9GLOM</name>
<comment type="similarity">
    <text evidence="2">Belongs to the mitochondrion-specific ribosomal protein mL40 family.</text>
</comment>
<comment type="subcellular location">
    <subcellularLocation>
        <location evidence="1">Mitochondrion</location>
    </subcellularLocation>
</comment>
<evidence type="ECO:0000256" key="1">
    <source>
        <dbReference type="ARBA" id="ARBA00004173"/>
    </source>
</evidence>
<keyword evidence="5" id="KW-0496">Mitochondrion</keyword>
<dbReference type="GO" id="GO:0005840">
    <property type="term" value="C:ribosome"/>
    <property type="evidence" value="ECO:0007669"/>
    <property type="project" value="UniProtKB-KW"/>
</dbReference>
<gene>
    <name evidence="9" type="ORF">Glove_63g80</name>
</gene>
<reference evidence="9 10" key="1">
    <citation type="submission" date="2018-08" db="EMBL/GenBank/DDBJ databases">
        <title>Genome and evolution of the arbuscular mycorrhizal fungus Diversispora epigaea (formerly Glomus versiforme) and its bacterial endosymbionts.</title>
        <authorList>
            <person name="Sun X."/>
            <person name="Fei Z."/>
            <person name="Harrison M."/>
        </authorList>
    </citation>
    <scope>NUCLEOTIDE SEQUENCE [LARGE SCALE GENOMIC DNA]</scope>
    <source>
        <strain evidence="9 10">IT104</strain>
    </source>
</reference>
<dbReference type="Proteomes" id="UP000266861">
    <property type="component" value="Unassembled WGS sequence"/>
</dbReference>
<dbReference type="GO" id="GO:0003735">
    <property type="term" value="F:structural constituent of ribosome"/>
    <property type="evidence" value="ECO:0007669"/>
    <property type="project" value="InterPro"/>
</dbReference>
<feature type="region of interest" description="Disordered" evidence="8">
    <location>
        <begin position="18"/>
        <end position="38"/>
    </location>
</feature>
<evidence type="ECO:0000313" key="9">
    <source>
        <dbReference type="EMBL" id="RHZ85607.1"/>
    </source>
</evidence>
<evidence type="ECO:0000256" key="4">
    <source>
        <dbReference type="ARBA" id="ARBA00022980"/>
    </source>
</evidence>
<dbReference type="Pfam" id="PF09812">
    <property type="entry name" value="MRP-L28"/>
    <property type="match status" value="1"/>
</dbReference>
<dbReference type="PANTHER" id="PTHR39150">
    <property type="entry name" value="54S RIBOSOMAL PROTEIN L28, MITOCHONDRIAL"/>
    <property type="match status" value="1"/>
</dbReference>
<evidence type="ECO:0000256" key="7">
    <source>
        <dbReference type="ARBA" id="ARBA00035192"/>
    </source>
</evidence>
<organism evidence="9 10">
    <name type="scientific">Diversispora epigaea</name>
    <dbReference type="NCBI Taxonomy" id="1348612"/>
    <lineage>
        <taxon>Eukaryota</taxon>
        <taxon>Fungi</taxon>
        <taxon>Fungi incertae sedis</taxon>
        <taxon>Mucoromycota</taxon>
        <taxon>Glomeromycotina</taxon>
        <taxon>Glomeromycetes</taxon>
        <taxon>Diversisporales</taxon>
        <taxon>Diversisporaceae</taxon>
        <taxon>Diversispora</taxon>
    </lineage>
</organism>
<evidence type="ECO:0000313" key="10">
    <source>
        <dbReference type="Proteomes" id="UP000266861"/>
    </source>
</evidence>
<dbReference type="GO" id="GO:0032543">
    <property type="term" value="P:mitochondrial translation"/>
    <property type="evidence" value="ECO:0007669"/>
    <property type="project" value="InterPro"/>
</dbReference>
<evidence type="ECO:0000256" key="5">
    <source>
        <dbReference type="ARBA" id="ARBA00023128"/>
    </source>
</evidence>
<proteinExistence type="inferred from homology"/>
<dbReference type="Gene3D" id="6.10.250.3440">
    <property type="match status" value="1"/>
</dbReference>
<dbReference type="PANTHER" id="PTHR39150:SF1">
    <property type="entry name" value="LARGE RIBOSOMAL SUBUNIT PROTEIN ML40"/>
    <property type="match status" value="1"/>
</dbReference>
<dbReference type="STRING" id="1348612.A0A397JDG9"/>
<dbReference type="AlphaFoldDB" id="A0A397JDG9"/>
<sequence>MSSPRSKLSTNAFRTILARASNKKPSGPPPGMPGYQASNITDTRYSIIKRILYETPHPEIPKMTEEDLERHKTIERAWKLFVRNRKEQQDDELAAKYRMLNNANIELEKLPGRLFGQAQLGNKIALFPRQLKIPTVTPPLNGWNYDFTPRIKTDPKSDKK</sequence>
<keyword evidence="4" id="KW-0689">Ribosomal protein</keyword>
<comment type="caution">
    <text evidence="9">The sequence shown here is derived from an EMBL/GenBank/DDBJ whole genome shotgun (WGS) entry which is preliminary data.</text>
</comment>
<dbReference type="InterPro" id="IPR042831">
    <property type="entry name" value="Ribosomal_mL40_fung"/>
</dbReference>
<dbReference type="GO" id="GO:0005739">
    <property type="term" value="C:mitochondrion"/>
    <property type="evidence" value="ECO:0007669"/>
    <property type="project" value="UniProtKB-SubCell"/>
</dbReference>
<keyword evidence="10" id="KW-1185">Reference proteome</keyword>
<accession>A0A397JDG9</accession>
<dbReference type="InterPro" id="IPR019192">
    <property type="entry name" value="Ribosomal_mL40"/>
</dbReference>
<keyword evidence="6" id="KW-0687">Ribonucleoprotein</keyword>
<evidence type="ECO:0000256" key="8">
    <source>
        <dbReference type="SAM" id="MobiDB-lite"/>
    </source>
</evidence>
<dbReference type="GO" id="GO:1990904">
    <property type="term" value="C:ribonucleoprotein complex"/>
    <property type="evidence" value="ECO:0007669"/>
    <property type="project" value="UniProtKB-KW"/>
</dbReference>
<dbReference type="OrthoDB" id="2098203at2759"/>
<evidence type="ECO:0000256" key="6">
    <source>
        <dbReference type="ARBA" id="ARBA00023274"/>
    </source>
</evidence>
<evidence type="ECO:0000256" key="2">
    <source>
        <dbReference type="ARBA" id="ARBA00009360"/>
    </source>
</evidence>
<keyword evidence="3" id="KW-0809">Transit peptide</keyword>
<protein>
    <recommendedName>
        <fullName evidence="7">Large ribosomal subunit protein mL40</fullName>
    </recommendedName>
</protein>
<dbReference type="EMBL" id="PQFF01000060">
    <property type="protein sequence ID" value="RHZ85607.1"/>
    <property type="molecule type" value="Genomic_DNA"/>
</dbReference>
<evidence type="ECO:0000256" key="3">
    <source>
        <dbReference type="ARBA" id="ARBA00022946"/>
    </source>
</evidence>